<dbReference type="InterPro" id="IPR036770">
    <property type="entry name" value="Ankyrin_rpt-contain_sf"/>
</dbReference>
<dbReference type="EMBL" id="MG807320">
    <property type="protein sequence ID" value="AVL94466.1"/>
    <property type="molecule type" value="Genomic_DNA"/>
</dbReference>
<accession>A0A2P1EKP6</accession>
<evidence type="ECO:0000313" key="3">
    <source>
        <dbReference type="EMBL" id="AVL94466.1"/>
    </source>
</evidence>
<dbReference type="SMART" id="SM00248">
    <property type="entry name" value="ANK"/>
    <property type="match status" value="3"/>
</dbReference>
<organism evidence="3 4">
    <name type="scientific">Moumouvirus australiensis</name>
    <dbReference type="NCBI Taxonomy" id="2109587"/>
    <lineage>
        <taxon>Viruses</taxon>
        <taxon>Varidnaviria</taxon>
        <taxon>Bamfordvirae</taxon>
        <taxon>Nucleocytoviricota</taxon>
        <taxon>Megaviricetes</taxon>
        <taxon>Imitervirales</taxon>
        <taxon>Mimiviridae</taxon>
        <taxon>Megamimivirinae</taxon>
        <taxon>Moumouvirus</taxon>
        <taxon>Moumouvirus australiense</taxon>
    </lineage>
</organism>
<evidence type="ECO:0000256" key="1">
    <source>
        <dbReference type="ARBA" id="ARBA00022737"/>
    </source>
</evidence>
<dbReference type="PANTHER" id="PTHR24188">
    <property type="entry name" value="ANKYRIN REPEAT PROTEIN"/>
    <property type="match status" value="1"/>
</dbReference>
<evidence type="ECO:0000256" key="2">
    <source>
        <dbReference type="ARBA" id="ARBA00023043"/>
    </source>
</evidence>
<protein>
    <submittedName>
        <fullName evidence="3">Ankyrin repeat protein</fullName>
    </submittedName>
</protein>
<sequence>MSQKLYFKITNENECHYGFQYKDGLNILEGEFNNNPKDICVPGRLYFSDSKNICGFLDFGIYLREVYLPTDNPKLQMIKDPEGDKYGANMIILGKRRDLRDPETWKYLISVGIDIHSDNDYALIWASKEGYLEILKFLVENGVDIHIGDENSLKWASKNGHFEIVKYLVENGANIHAKYDKAYRKACKNNHQKIIEYLKKNGAKSCIDYGFRKDKENLIIYFNC</sequence>
<dbReference type="InterPro" id="IPR002110">
    <property type="entry name" value="Ankyrin_rpt"/>
</dbReference>
<dbReference type="PROSITE" id="PS50088">
    <property type="entry name" value="ANK_REPEAT"/>
    <property type="match status" value="2"/>
</dbReference>
<name>A0A2P1EKP6_9VIRU</name>
<keyword evidence="4" id="KW-1185">Reference proteome</keyword>
<dbReference type="SUPFAM" id="SSF48403">
    <property type="entry name" value="Ankyrin repeat"/>
    <property type="match status" value="1"/>
</dbReference>
<gene>
    <name evidence="3" type="ORF">mc_79</name>
</gene>
<dbReference type="PROSITE" id="PS50297">
    <property type="entry name" value="ANK_REP_REGION"/>
    <property type="match status" value="2"/>
</dbReference>
<evidence type="ECO:0000313" key="4">
    <source>
        <dbReference type="Proteomes" id="UP000289600"/>
    </source>
</evidence>
<keyword evidence="1" id="KW-0677">Repeat</keyword>
<proteinExistence type="predicted"/>
<reference evidence="4" key="1">
    <citation type="submission" date="2018-01" db="EMBL/GenBank/DDBJ databases">
        <title>Testimony of 'menage a trois' revealed by the proteome of Megavirus virophage.</title>
        <authorList>
            <person name="Jeudy S."/>
            <person name="Bertaux L."/>
            <person name="Alempic J.-M."/>
            <person name="Lartigue A."/>
            <person name="Legendre M."/>
            <person name="Philippe N."/>
            <person name="Beucher L."/>
            <person name="Biondi E."/>
            <person name="Juul S."/>
            <person name="Turner D."/>
            <person name="Coute Y."/>
            <person name="Claverie J.-M."/>
            <person name="Abergel C."/>
        </authorList>
    </citation>
    <scope>NUCLEOTIDE SEQUENCE [LARGE SCALE GENOMIC DNA]</scope>
</reference>
<dbReference type="PANTHER" id="PTHR24188:SF29">
    <property type="entry name" value="GH09064P"/>
    <property type="match status" value="1"/>
</dbReference>
<keyword evidence="2" id="KW-0040">ANK repeat</keyword>
<dbReference type="Pfam" id="PF12796">
    <property type="entry name" value="Ank_2"/>
    <property type="match status" value="1"/>
</dbReference>
<dbReference type="Gene3D" id="1.25.40.20">
    <property type="entry name" value="Ankyrin repeat-containing domain"/>
    <property type="match status" value="1"/>
</dbReference>
<dbReference type="Proteomes" id="UP000289600">
    <property type="component" value="Segment"/>
</dbReference>